<dbReference type="Proteomes" id="UP000440578">
    <property type="component" value="Unassembled WGS sequence"/>
</dbReference>
<dbReference type="AlphaFoldDB" id="A0A6A4VTR6"/>
<organism evidence="1 3">
    <name type="scientific">Amphibalanus amphitrite</name>
    <name type="common">Striped barnacle</name>
    <name type="synonym">Balanus amphitrite</name>
    <dbReference type="NCBI Taxonomy" id="1232801"/>
    <lineage>
        <taxon>Eukaryota</taxon>
        <taxon>Metazoa</taxon>
        <taxon>Ecdysozoa</taxon>
        <taxon>Arthropoda</taxon>
        <taxon>Crustacea</taxon>
        <taxon>Multicrustacea</taxon>
        <taxon>Cirripedia</taxon>
        <taxon>Thoracica</taxon>
        <taxon>Thoracicalcarea</taxon>
        <taxon>Balanomorpha</taxon>
        <taxon>Balanoidea</taxon>
        <taxon>Balanidae</taxon>
        <taxon>Amphibalaninae</taxon>
        <taxon>Amphibalanus</taxon>
    </lineage>
</organism>
<sequence>MRPVTFISDSGHQNTADERLVRTEILSVQRQNLAVSNAREQITRHGYMIYVTLAASTRAKTDFLGP</sequence>
<comment type="caution">
    <text evidence="1">The sequence shown here is derived from an EMBL/GenBank/DDBJ whole genome shotgun (WGS) entry which is preliminary data.</text>
</comment>
<accession>A0A6A4VTR6</accession>
<gene>
    <name evidence="1" type="ORF">FJT64_006192</name>
    <name evidence="2" type="ORF">FJT64_006193</name>
</gene>
<keyword evidence="3" id="KW-1185">Reference proteome</keyword>
<reference evidence="1 3" key="1">
    <citation type="submission" date="2019-07" db="EMBL/GenBank/DDBJ databases">
        <title>Draft genome assembly of a fouling barnacle, Amphibalanus amphitrite (Darwin, 1854): The first reference genome for Thecostraca.</title>
        <authorList>
            <person name="Kim W."/>
        </authorList>
    </citation>
    <scope>NUCLEOTIDE SEQUENCE [LARGE SCALE GENOMIC DNA]</scope>
    <source>
        <strain evidence="1">SNU_AA5</strain>
        <tissue evidence="1">Soma without cirri and trophi</tissue>
    </source>
</reference>
<proteinExistence type="predicted"/>
<name>A0A6A4VTR6_AMPAM</name>
<dbReference type="EMBL" id="VIIS01001572">
    <property type="protein sequence ID" value="KAF0296350.1"/>
    <property type="molecule type" value="Genomic_DNA"/>
</dbReference>
<evidence type="ECO:0000313" key="1">
    <source>
        <dbReference type="EMBL" id="KAF0296349.1"/>
    </source>
</evidence>
<evidence type="ECO:0000313" key="3">
    <source>
        <dbReference type="Proteomes" id="UP000440578"/>
    </source>
</evidence>
<dbReference type="EMBL" id="VIIS01001572">
    <property type="protein sequence ID" value="KAF0296349.1"/>
    <property type="molecule type" value="Genomic_DNA"/>
</dbReference>
<protein>
    <submittedName>
        <fullName evidence="1">Uncharacterized protein</fullName>
    </submittedName>
</protein>
<evidence type="ECO:0000313" key="2">
    <source>
        <dbReference type="EMBL" id="KAF0296350.1"/>
    </source>
</evidence>